<comment type="caution">
    <text evidence="1">The sequence shown here is derived from an EMBL/GenBank/DDBJ whole genome shotgun (WGS) entry which is preliminary data.</text>
</comment>
<evidence type="ECO:0000313" key="2">
    <source>
        <dbReference type="Proteomes" id="UP000014303"/>
    </source>
</evidence>
<dbReference type="Pfam" id="PF08665">
    <property type="entry name" value="PglZ"/>
    <property type="match status" value="1"/>
</dbReference>
<evidence type="ECO:0000313" key="1">
    <source>
        <dbReference type="EMBL" id="EPC46113.1"/>
    </source>
</evidence>
<dbReference type="Proteomes" id="UP000014303">
    <property type="component" value="Unassembled WGS sequence"/>
</dbReference>
<name>A0A8E0ID71_LACPA</name>
<proteinExistence type="predicted"/>
<organism evidence="1 2">
    <name type="scientific">Lacticaseibacillus paracasei subsp. paracasei Lpp7</name>
    <dbReference type="NCBI Taxonomy" id="1256200"/>
    <lineage>
        <taxon>Bacteria</taxon>
        <taxon>Bacillati</taxon>
        <taxon>Bacillota</taxon>
        <taxon>Bacilli</taxon>
        <taxon>Lactobacillales</taxon>
        <taxon>Lactobacillaceae</taxon>
        <taxon>Lacticaseibacillus</taxon>
    </lineage>
</organism>
<protein>
    <submittedName>
        <fullName evidence="1">Uncharacterized protein</fullName>
    </submittedName>
</protein>
<accession>A0A8E0ID71</accession>
<sequence>MGQRYAISSETIEQPGVRSQRLGALLDNDDQRRVYYPATDSIFKSAGAGQNYVHGGASPEEMIVPVLHVRTQSGRSKATPVSIKVTEGAHRITSRSVMVPISQEEPVTDKTTAATYVLYFVDSQDRPISNEQRYVADSREDDPQSPSRRQSFYLTLQDRDFDNSGAYYLIIQNAETKEEIQRIQYQMDLTIKGDFGFDI</sequence>
<dbReference type="EMBL" id="ANJV01000564">
    <property type="protein sequence ID" value="EPC46113.1"/>
    <property type="molecule type" value="Genomic_DNA"/>
</dbReference>
<gene>
    <name evidence="1" type="ORF">Lpp7_15754</name>
</gene>
<dbReference type="AlphaFoldDB" id="A0A8E0ID71"/>
<reference evidence="1 2" key="1">
    <citation type="journal article" date="2013" name="PLoS ONE">
        <title>Lactobacillus paracasei comparative genomics: towards species pan-genome definition and exploitation of diversity.</title>
        <authorList>
            <person name="Smokvina T."/>
            <person name="Wels M."/>
            <person name="Polka J."/>
            <person name="Chervaux C."/>
            <person name="Brisse S."/>
            <person name="Boekhorst J."/>
            <person name="van Hylckama Vlieg J.E."/>
            <person name="Siezen R.J."/>
        </authorList>
    </citation>
    <scope>NUCLEOTIDE SEQUENCE [LARGE SCALE GENOMIC DNA]</scope>
    <source>
        <strain evidence="1 2">Lpp7</strain>
    </source>
</reference>